<accession>A0A1E5GT05</accession>
<reference evidence="4" key="1">
    <citation type="submission" date="2016-09" db="EMBL/GenBank/DDBJ databases">
        <authorList>
            <person name="Gulvik C.A."/>
        </authorList>
    </citation>
    <scope>NUCLEOTIDE SEQUENCE [LARGE SCALE GENOMIC DNA]</scope>
    <source>
        <strain evidence="4">LMG 26306</strain>
    </source>
</reference>
<dbReference type="PRINTS" id="PR00097">
    <property type="entry name" value="ANTSNTHASEII"/>
</dbReference>
<dbReference type="Gene3D" id="3.40.50.880">
    <property type="match status" value="1"/>
</dbReference>
<protein>
    <submittedName>
        <fullName evidence="3">Anthranilate synthase component II</fullName>
    </submittedName>
</protein>
<comment type="caution">
    <text evidence="3">The sequence shown here is derived from an EMBL/GenBank/DDBJ whole genome shotgun (WGS) entry which is preliminary data.</text>
</comment>
<dbReference type="InterPro" id="IPR029062">
    <property type="entry name" value="Class_I_gatase-like"/>
</dbReference>
<keyword evidence="1" id="KW-0315">Glutamine amidotransferase</keyword>
<dbReference type="OrthoDB" id="9804328at2"/>
<organism evidence="3 4">
    <name type="scientific">Enterococcus quebecensis</name>
    <dbReference type="NCBI Taxonomy" id="903983"/>
    <lineage>
        <taxon>Bacteria</taxon>
        <taxon>Bacillati</taxon>
        <taxon>Bacillota</taxon>
        <taxon>Bacilli</taxon>
        <taxon>Lactobacillales</taxon>
        <taxon>Enterococcaceae</taxon>
        <taxon>Enterococcus</taxon>
    </lineage>
</organism>
<dbReference type="AlphaFoldDB" id="A0A1E5GT05"/>
<dbReference type="Proteomes" id="UP000094764">
    <property type="component" value="Unassembled WGS sequence"/>
</dbReference>
<dbReference type="GO" id="GO:0000162">
    <property type="term" value="P:L-tryptophan biosynthetic process"/>
    <property type="evidence" value="ECO:0007669"/>
    <property type="project" value="TreeGrafter"/>
</dbReference>
<dbReference type="CDD" id="cd01743">
    <property type="entry name" value="GATase1_Anthranilate_Synthase"/>
    <property type="match status" value="1"/>
</dbReference>
<evidence type="ECO:0000313" key="4">
    <source>
        <dbReference type="Proteomes" id="UP000094764"/>
    </source>
</evidence>
<proteinExistence type="predicted"/>
<name>A0A1E5GT05_9ENTE</name>
<keyword evidence="4" id="KW-1185">Reference proteome</keyword>
<sequence>MILLIDNYDSFTYNLAQLIGAEQEVMITRNDDPDVFRLAKKATAIVLSPGPGTPKQTGHVREVIQQFHQQKPILGICLGHQTIGEVFGGQVVLAKEIRHGKQSEVTINENNRLFRGITKKIAVMRYHSLVIKQQSLPKDFMITAITDDDQEIMAIEHRDHPIFGLQFHPESIGTPDGAMMIKNFIQLTEDYRNGKII</sequence>
<dbReference type="InterPro" id="IPR017926">
    <property type="entry name" value="GATASE"/>
</dbReference>
<evidence type="ECO:0000256" key="1">
    <source>
        <dbReference type="ARBA" id="ARBA00022962"/>
    </source>
</evidence>
<dbReference type="PRINTS" id="PR00096">
    <property type="entry name" value="GATASE"/>
</dbReference>
<evidence type="ECO:0000259" key="2">
    <source>
        <dbReference type="Pfam" id="PF00117"/>
    </source>
</evidence>
<dbReference type="RefSeq" id="WP_069635031.1">
    <property type="nucleotide sequence ID" value="NZ_JXKZ01000012.1"/>
</dbReference>
<dbReference type="FunFam" id="3.40.50.880:FF:000003">
    <property type="entry name" value="Anthranilate synthase component II"/>
    <property type="match status" value="1"/>
</dbReference>
<dbReference type="PANTHER" id="PTHR43418:SF8">
    <property type="entry name" value="SYNTHASE COMPONENT II, PUTATIVE-RELATED"/>
    <property type="match status" value="1"/>
</dbReference>
<gene>
    <name evidence="3" type="ORF">BCR23_06705</name>
</gene>
<dbReference type="PROSITE" id="PS51273">
    <property type="entry name" value="GATASE_TYPE_1"/>
    <property type="match status" value="1"/>
</dbReference>
<dbReference type="InterPro" id="IPR006221">
    <property type="entry name" value="TrpG/PapA_dom"/>
</dbReference>
<dbReference type="STRING" id="903983.BCR23_06705"/>
<dbReference type="PANTHER" id="PTHR43418">
    <property type="entry name" value="MULTIFUNCTIONAL TRYPTOPHAN BIOSYNTHESIS PROTEIN-RELATED"/>
    <property type="match status" value="1"/>
</dbReference>
<dbReference type="EMBL" id="MIKB01000014">
    <property type="protein sequence ID" value="OEG15831.1"/>
    <property type="molecule type" value="Genomic_DNA"/>
</dbReference>
<dbReference type="NCBIfam" id="TIGR00566">
    <property type="entry name" value="trpG_papA"/>
    <property type="match status" value="1"/>
</dbReference>
<evidence type="ECO:0000313" key="3">
    <source>
        <dbReference type="EMBL" id="OEG15831.1"/>
    </source>
</evidence>
<dbReference type="Pfam" id="PF00117">
    <property type="entry name" value="GATase"/>
    <property type="match status" value="1"/>
</dbReference>
<dbReference type="InterPro" id="IPR050472">
    <property type="entry name" value="Anth_synth/Amidotransfase"/>
</dbReference>
<dbReference type="GO" id="GO:0004049">
    <property type="term" value="F:anthranilate synthase activity"/>
    <property type="evidence" value="ECO:0007669"/>
    <property type="project" value="TreeGrafter"/>
</dbReference>
<dbReference type="SUPFAM" id="SSF52317">
    <property type="entry name" value="Class I glutamine amidotransferase-like"/>
    <property type="match status" value="1"/>
</dbReference>
<feature type="domain" description="Glutamine amidotransferase" evidence="2">
    <location>
        <begin position="3"/>
        <end position="185"/>
    </location>
</feature>
<dbReference type="GO" id="GO:0005829">
    <property type="term" value="C:cytosol"/>
    <property type="evidence" value="ECO:0007669"/>
    <property type="project" value="TreeGrafter"/>
</dbReference>
<dbReference type="PRINTS" id="PR00099">
    <property type="entry name" value="CPSGATASE"/>
</dbReference>